<keyword evidence="2" id="KW-0812">Transmembrane</keyword>
<organism evidence="3 4">
    <name type="scientific">Streptomyces lateritius</name>
    <dbReference type="NCBI Taxonomy" id="67313"/>
    <lineage>
        <taxon>Bacteria</taxon>
        <taxon>Bacillati</taxon>
        <taxon>Actinomycetota</taxon>
        <taxon>Actinomycetes</taxon>
        <taxon>Kitasatosporales</taxon>
        <taxon>Streptomycetaceae</taxon>
        <taxon>Streptomyces</taxon>
    </lineage>
</organism>
<evidence type="ECO:0000313" key="3">
    <source>
        <dbReference type="EMBL" id="MFF8279129.1"/>
    </source>
</evidence>
<feature type="compositionally biased region" description="Pro residues" evidence="1">
    <location>
        <begin position="1"/>
        <end position="10"/>
    </location>
</feature>
<gene>
    <name evidence="3" type="ORF">ACF05T_23890</name>
</gene>
<feature type="region of interest" description="Disordered" evidence="1">
    <location>
        <begin position="1"/>
        <end position="37"/>
    </location>
</feature>
<protein>
    <recommendedName>
        <fullName evidence="5">PASTA domain-containing protein</fullName>
    </recommendedName>
</protein>
<keyword evidence="2" id="KW-1133">Transmembrane helix</keyword>
<sequence length="274" mass="28442">MSQQHPGPPGRPDEPPAWDGPQQPGPWGPPPRKKLSTGAIVGISLGGVFAFLVIVGAVTGEGETTDGKAAGEKPAPTVPVTSRPATATPSAPAAPTGAPSAAPGRKTDGKKAETRKLPAFLGKGLQYAQDEAQSLGFYDLRSHDALGRGRNQAFDRNWKVCFQAPAPGTHKTDVTVDFGTVKLEENCPKSDSGAREEAEAGGTMPDFAGKSVKVARGSLPSNASITVTDAAEGRMVLMESNWKVCTQDPEAGAALNGRPVSFTAVKFEESCPQN</sequence>
<evidence type="ECO:0008006" key="5">
    <source>
        <dbReference type="Google" id="ProtNLM"/>
    </source>
</evidence>
<reference evidence="3 4" key="1">
    <citation type="submission" date="2024-10" db="EMBL/GenBank/DDBJ databases">
        <title>The Natural Products Discovery Center: Release of the First 8490 Sequenced Strains for Exploring Actinobacteria Biosynthetic Diversity.</title>
        <authorList>
            <person name="Kalkreuter E."/>
            <person name="Kautsar S.A."/>
            <person name="Yang D."/>
            <person name="Bader C.D."/>
            <person name="Teijaro C.N."/>
            <person name="Fluegel L."/>
            <person name="Davis C.M."/>
            <person name="Simpson J.R."/>
            <person name="Lauterbach L."/>
            <person name="Steele A.D."/>
            <person name="Gui C."/>
            <person name="Meng S."/>
            <person name="Li G."/>
            <person name="Viehrig K."/>
            <person name="Ye F."/>
            <person name="Su P."/>
            <person name="Kiefer A.F."/>
            <person name="Nichols A."/>
            <person name="Cepeda A.J."/>
            <person name="Yan W."/>
            <person name="Fan B."/>
            <person name="Jiang Y."/>
            <person name="Adhikari A."/>
            <person name="Zheng C.-J."/>
            <person name="Schuster L."/>
            <person name="Cowan T.M."/>
            <person name="Smanski M.J."/>
            <person name="Chevrette M.G."/>
            <person name="De Carvalho L.P.S."/>
            <person name="Shen B."/>
        </authorList>
    </citation>
    <scope>NUCLEOTIDE SEQUENCE [LARGE SCALE GENOMIC DNA]</scope>
    <source>
        <strain evidence="3 4">NPDC015755</strain>
    </source>
</reference>
<name>A0ABW6YHP1_9ACTN</name>
<dbReference type="RefSeq" id="WP_391936171.1">
    <property type="nucleotide sequence ID" value="NZ_JBIBSM010000013.1"/>
</dbReference>
<feature type="compositionally biased region" description="Basic and acidic residues" evidence="1">
    <location>
        <begin position="187"/>
        <end position="198"/>
    </location>
</feature>
<feature type="region of interest" description="Disordered" evidence="1">
    <location>
        <begin position="187"/>
        <end position="206"/>
    </location>
</feature>
<comment type="caution">
    <text evidence="3">The sequence shown here is derived from an EMBL/GenBank/DDBJ whole genome shotgun (WGS) entry which is preliminary data.</text>
</comment>
<evidence type="ECO:0000256" key="2">
    <source>
        <dbReference type="SAM" id="Phobius"/>
    </source>
</evidence>
<keyword evidence="2" id="KW-0472">Membrane</keyword>
<dbReference type="EMBL" id="JBIBSM010000013">
    <property type="protein sequence ID" value="MFF8279129.1"/>
    <property type="molecule type" value="Genomic_DNA"/>
</dbReference>
<evidence type="ECO:0000256" key="1">
    <source>
        <dbReference type="SAM" id="MobiDB-lite"/>
    </source>
</evidence>
<feature type="compositionally biased region" description="Low complexity" evidence="1">
    <location>
        <begin position="74"/>
        <end position="104"/>
    </location>
</feature>
<dbReference type="Proteomes" id="UP001603013">
    <property type="component" value="Unassembled WGS sequence"/>
</dbReference>
<keyword evidence="4" id="KW-1185">Reference proteome</keyword>
<proteinExistence type="predicted"/>
<evidence type="ECO:0000313" key="4">
    <source>
        <dbReference type="Proteomes" id="UP001603013"/>
    </source>
</evidence>
<feature type="region of interest" description="Disordered" evidence="1">
    <location>
        <begin position="62"/>
        <end position="112"/>
    </location>
</feature>
<accession>A0ABW6YHP1</accession>
<feature type="transmembrane region" description="Helical" evidence="2">
    <location>
        <begin position="35"/>
        <end position="58"/>
    </location>
</feature>